<keyword evidence="2" id="KW-1185">Reference proteome</keyword>
<dbReference type="KEGG" id="ehl:EHLA_2222"/>
<evidence type="ECO:0000313" key="1">
    <source>
        <dbReference type="EMBL" id="SOB72853.1"/>
    </source>
</evidence>
<organism evidence="1 2">
    <name type="scientific">Anaerobutyricum hallii</name>
    <dbReference type="NCBI Taxonomy" id="39488"/>
    <lineage>
        <taxon>Bacteria</taxon>
        <taxon>Bacillati</taxon>
        <taxon>Bacillota</taxon>
        <taxon>Clostridia</taxon>
        <taxon>Lachnospirales</taxon>
        <taxon>Lachnospiraceae</taxon>
        <taxon>Anaerobutyricum</taxon>
    </lineage>
</organism>
<gene>
    <name evidence="1" type="ORF">EHLA_2222</name>
</gene>
<reference evidence="2" key="1">
    <citation type="submission" date="2017-09" db="EMBL/GenBank/DDBJ databases">
        <authorList>
            <person name="Shetty A S."/>
        </authorList>
    </citation>
    <scope>NUCLEOTIDE SEQUENCE [LARGE SCALE GENOMIC DNA]</scope>
</reference>
<accession>A0A285PT90</accession>
<dbReference type="EMBL" id="LT907978">
    <property type="protein sequence ID" value="SOB72853.1"/>
    <property type="molecule type" value="Genomic_DNA"/>
</dbReference>
<evidence type="ECO:0000313" key="2">
    <source>
        <dbReference type="Proteomes" id="UP000217549"/>
    </source>
</evidence>
<dbReference type="AlphaFoldDB" id="A0A285PT90"/>
<protein>
    <submittedName>
        <fullName evidence="1">Uncharacterized protein</fullName>
    </submittedName>
</protein>
<name>A0A285PT90_9FIRM</name>
<proteinExistence type="predicted"/>
<dbReference type="Proteomes" id="UP000217549">
    <property type="component" value="Chromosome I"/>
</dbReference>
<sequence>MMYKGAVAPKTALPYGRDSCIAWNRCHIFMNKRGTYGIIADDLRFDTQLSNVYGNAIRAKLAAAQTTRSVAGSFSSFVTQNLQSICSLYHRHPRFFHKSSESDSIANTRIPAIRHARCQKLFLFPLSVAKQADSAENAQKKSVAVTVVRPLLRRNLLIILCMKIKILFELLR</sequence>